<evidence type="ECO:0000313" key="1">
    <source>
        <dbReference type="EMBL" id="ERZ99750.1"/>
    </source>
</evidence>
<accession>U9T8Q3</accession>
<dbReference type="AlphaFoldDB" id="U9T8Q3"/>
<gene>
    <name evidence="1" type="ORF">GLOINDRAFT_9196</name>
</gene>
<reference evidence="1" key="1">
    <citation type="submission" date="2013-07" db="EMBL/GenBank/DDBJ databases">
        <title>The genome of an arbuscular mycorrhizal fungus provides insights into the evolution of the oldest plant symbiosis.</title>
        <authorList>
            <consortium name="DOE Joint Genome Institute"/>
            <person name="Tisserant E."/>
            <person name="Malbreil M."/>
            <person name="Kuo A."/>
            <person name="Kohler A."/>
            <person name="Symeonidi A."/>
            <person name="Balestrini R."/>
            <person name="Charron P."/>
            <person name="Duensing N."/>
            <person name="Frei-dit-Frey N."/>
            <person name="Gianinazzi-Pearson V."/>
            <person name="Gilbert B."/>
            <person name="Handa Y."/>
            <person name="Hijri M."/>
            <person name="Kaul R."/>
            <person name="Kawaguchi M."/>
            <person name="Krajinski F."/>
            <person name="Lammers P."/>
            <person name="Lapierre D."/>
            <person name="Masclaux F.G."/>
            <person name="Murat C."/>
            <person name="Morin E."/>
            <person name="Ndikumana S."/>
            <person name="Pagni M."/>
            <person name="Petitpierre D."/>
            <person name="Requena N."/>
            <person name="Rosikiewicz P."/>
            <person name="Riley R."/>
            <person name="Saito K."/>
            <person name="San Clemente H."/>
            <person name="Shapiro H."/>
            <person name="van Tuinen D."/>
            <person name="Becard G."/>
            <person name="Bonfante P."/>
            <person name="Paszkowski U."/>
            <person name="Shachar-Hill Y."/>
            <person name="Young J.P."/>
            <person name="Sanders I.R."/>
            <person name="Henrissat B."/>
            <person name="Rensing S.A."/>
            <person name="Grigoriev I.V."/>
            <person name="Corradi N."/>
            <person name="Roux C."/>
            <person name="Martin F."/>
        </authorList>
    </citation>
    <scope>NUCLEOTIDE SEQUENCE</scope>
    <source>
        <strain evidence="1">DAOM 197198</strain>
    </source>
</reference>
<proteinExistence type="predicted"/>
<organism evidence="1">
    <name type="scientific">Rhizophagus irregularis (strain DAOM 181602 / DAOM 197198 / MUCL 43194)</name>
    <name type="common">Arbuscular mycorrhizal fungus</name>
    <name type="synonym">Glomus intraradices</name>
    <dbReference type="NCBI Taxonomy" id="747089"/>
    <lineage>
        <taxon>Eukaryota</taxon>
        <taxon>Fungi</taxon>
        <taxon>Fungi incertae sedis</taxon>
        <taxon>Mucoromycota</taxon>
        <taxon>Glomeromycotina</taxon>
        <taxon>Glomeromycetes</taxon>
        <taxon>Glomerales</taxon>
        <taxon>Glomeraceae</taxon>
        <taxon>Rhizophagus</taxon>
    </lineage>
</organism>
<protein>
    <submittedName>
        <fullName evidence="1">Uncharacterized protein</fullName>
    </submittedName>
</protein>
<dbReference type="HOGENOM" id="CLU_2672383_0_0_1"/>
<sequence>MTLYRVLQATVQMESTITCRKRKADDDMDKLSEPVIVEYNNENMQIKVEKVLGHIVWLLRRGLWTIHKVLSNRGR</sequence>
<dbReference type="EMBL" id="KI297721">
    <property type="protein sequence ID" value="ERZ99750.1"/>
    <property type="molecule type" value="Genomic_DNA"/>
</dbReference>
<name>U9T8Q3_RHIID</name>